<dbReference type="Gene3D" id="2.60.40.2030">
    <property type="match status" value="2"/>
</dbReference>
<dbReference type="NCBIfam" id="TIGR01965">
    <property type="entry name" value="VCBS_repeat"/>
    <property type="match status" value="3"/>
</dbReference>
<sequence length="2248" mass="226260">MANVAIATVVAVEGKAFARNAEGELRELSAGDVLLEGETVVTPDGAQVELSMADGNPFAVRDVDELTLSRDLLADRAAGADESAVEDASVEAVLAALEGDQDIGDVLEATAAGGASGSGGAENGGHSWVRLGRVVENTSEFSGLAAPAAFGDEAPVDQAEAIIPVDAIDDSETTEEGEPVVIDVQRNDDFIEGSTVTAITQPANGSAVINPDNTVTYTPDPGFTGVDTFTYTAITPDGNNGDTAVVTVTVTGDPAPPPPPPEEPPTLSIDDVTVVEGDVATLTVTLSEPSDEVVTVVFASADDSATVTGGDYNPETGEITFAPGQTTVTLQVQTNPDNLTEGTEHFFVNLSDPSGAEIADGQGVVTIIEPDPAPLPSISINDVTVVEGATAAVTLSLSAASDQPVTVQFASADGSATVSGGDYDPDSGTVTFAPGQTEVTILFGTNTDTFEEGVEQFLVNLSNATNATIADDQGIVTIVDGTEPPPPPPPPPPQDDEPALAVDGGAVDEAALSSGSNAPSTAETTSGAFSITTGVDSLASLVVAGQDVTGGGVVQGQYGTLTVTVSGGAYSWSYTLQDAASHPNAGSTGTAEGVAENFAVTVTDDDGDTASANLVVDILDDGPSAVEDSNSAAEGGEAVTGNVLANDSAGADAPATVTGLAGGDIGSPLAGSHGSLVLQGDGSYIYTPNASVPEGAQDVFTYEITDADGDTASTTLTISFEGDNSAPSAQNGAAATGDAGPSSDTGSLAFDFGSDTPVTFAASYDGGLGGASQASAGGLTTFSADDGSWQLVINETTGAYTFTQLGPYAHAVGDDSDSAVVSVTLTDSDGSVANASLSLSIADDGPTALADGGAATEGGPGVTGNVMDNDTAGADGGATVTGITGGTVGTALTGNFGTLTLGANGDYTYTPNASVPAGSQDVFTYEITDADGDTASTTLTITFAGDNSAPSAQNGIAATGDAGPSSDTGSLAFDFGSDTPVSFAASYDGGLGSASQASAGGLTIFSADDGSWQLVINETTGAYTFTQLGPYAHAVGDDSDSAVVSVTLTDSDGSVANATLSLSIADDGPFANDDGPVLLGENQVSVLIDVFDNDAAGADGVDLASGVSVTTGPTKGSVQYNNDGTFTYTPDAEAEGADSFTYTIIDSDGDTSTATVNLDIESDSVPTVSVVYSDAGGVVDEAALPTGSDANSDAESTSGTFNITHSGSDTTQLLVIDGVDVTNGGTVGGDYGTLEVTLAGGVYSWRYTLDGSTQEHPLNPGSGSAEGIRDQFNVVVTDSDNDTDDTNMVIDILDDGPVATDDGNLLAVEENASAVNVGAVDTLLDNDHFGADGEGAPSISIAVGDKGGSITIDGSGNLLYTNTTQSVANGETEVETFVYTITDGDGDTSTAQFTVTLTDGGVGEVLADTNLVADDDDALTPVSAGNPGGPEDDTSALSGQITYSLVAAPAAITLSTAGDATGLYTLDGAEVVTTFANGVLTGYKAGGDPTQAADQVFTITLDNVGATSADYTMQLNQPVRHSVDGTEDNSAPFTVDVSVMDQGGSTGGTSFTVSVDDDTPVVNDVSGVAVAEDGQVVIDLDASFGADGGQVTHIEGVELVFGSGDVSQVVTTEHGEVSYDRATQQFTYSPTAEFPTSTADEDAFTYRVEDGDGDTDEATVQVNVEHVADQPSDVLVEVVGTVVQNNDHSIVLGGQIGDQVGDDNIDGTPGFNYGDTISSTLDFGSTFANQTVTVTLDASISGSWNYDGSGSYFDDNWGVLVDGSPVAIFFYNASGSSAGPTSTETLPNGATAYYYGSPSSTNRAFNLNHQPQIQVTLDDQGRAELTFGAETTQTTESVVINGVAVAELPDTYVYTLNLQAALGDDNFDGSESLSVEILNVPAGAVLAPAAGSGLTVTNAGGGTWVVEVPAGVTSINGNVVLSVNEGPNGEAPDLNLSLRTVATEVDGDTAMSGTTPLVIQNGAVIDGVVAGMRYETTSGLSGVTDQDGRFNYAAGDLITLSVGSVVVGTFSAEALADDGKVFLQEIAGTGLEDLNHHYVENMAVFLQSLDSDADPYNGITVSEQAHQALAGTRIDLASASGTELQQTLAEAGFTPVSEADAMQHVRDMLSEHAGVTQFEEHVQDGPELLATSGDDIFAFALNEDGEAGESATIFGFGDAGSDALDLRDLLQGEEAEGADLTSYLDIQSDGTDTVIKVSVNGEFDGSVADTGHVDQTITLAGVDLVSGHDDLQSVIQSMLDSGKLNVDQ</sequence>
<feature type="compositionally biased region" description="Pro residues" evidence="4">
    <location>
        <begin position="483"/>
        <end position="493"/>
    </location>
</feature>
<comment type="caution">
    <text evidence="6">The sequence shown here is derived from an EMBL/GenBank/DDBJ whole genome shotgun (WGS) entry which is preliminary data.</text>
</comment>
<accession>A0A939IKQ5</accession>
<feature type="compositionally biased region" description="Polar residues" evidence="4">
    <location>
        <begin position="1188"/>
        <end position="1204"/>
    </location>
</feature>
<dbReference type="EMBL" id="JAFKCZ010000003">
    <property type="protein sequence ID" value="MBN7795690.1"/>
    <property type="molecule type" value="Genomic_DNA"/>
</dbReference>
<evidence type="ECO:0000256" key="2">
    <source>
        <dbReference type="ARBA" id="ARBA00022737"/>
    </source>
</evidence>
<dbReference type="SUPFAM" id="SSF141072">
    <property type="entry name" value="CalX-like"/>
    <property type="match status" value="2"/>
</dbReference>
<feature type="domain" description="Calx-beta" evidence="5">
    <location>
        <begin position="363"/>
        <end position="462"/>
    </location>
</feature>
<keyword evidence="1" id="KW-0732">Signal</keyword>
<dbReference type="Pfam" id="PF17963">
    <property type="entry name" value="Big_9"/>
    <property type="match status" value="6"/>
</dbReference>
<dbReference type="InterPro" id="IPR010221">
    <property type="entry name" value="VCBS_dom"/>
</dbReference>
<evidence type="ECO:0000256" key="4">
    <source>
        <dbReference type="SAM" id="MobiDB-lite"/>
    </source>
</evidence>
<feature type="domain" description="Calx-beta" evidence="5">
    <location>
        <begin position="248"/>
        <end position="351"/>
    </location>
</feature>
<dbReference type="InterPro" id="IPR038081">
    <property type="entry name" value="CalX-like_sf"/>
</dbReference>
<protein>
    <submittedName>
        <fullName evidence="6">Retention module-containing protein</fullName>
    </submittedName>
</protein>
<dbReference type="InterPro" id="IPR019960">
    <property type="entry name" value="T1SS_VCA0849"/>
</dbReference>
<dbReference type="Pfam" id="PF03160">
    <property type="entry name" value="Calx-beta"/>
    <property type="match status" value="2"/>
</dbReference>
<dbReference type="Gene3D" id="2.60.40.3440">
    <property type="match status" value="3"/>
</dbReference>
<keyword evidence="3" id="KW-0106">Calcium</keyword>
<keyword evidence="2" id="KW-0677">Repeat</keyword>
<dbReference type="NCBIfam" id="NF033682">
    <property type="entry name" value="retention_LapA"/>
    <property type="match status" value="1"/>
</dbReference>
<dbReference type="Proteomes" id="UP000664303">
    <property type="component" value="Unassembled WGS sequence"/>
</dbReference>
<keyword evidence="7" id="KW-1185">Reference proteome</keyword>
<evidence type="ECO:0000256" key="1">
    <source>
        <dbReference type="ARBA" id="ARBA00022729"/>
    </source>
</evidence>
<evidence type="ECO:0000256" key="3">
    <source>
        <dbReference type="ARBA" id="ARBA00022837"/>
    </source>
</evidence>
<feature type="region of interest" description="Disordered" evidence="4">
    <location>
        <begin position="480"/>
        <end position="501"/>
    </location>
</feature>
<evidence type="ECO:0000259" key="5">
    <source>
        <dbReference type="SMART" id="SM00237"/>
    </source>
</evidence>
<feature type="region of interest" description="Disordered" evidence="4">
    <location>
        <begin position="718"/>
        <end position="748"/>
    </location>
</feature>
<dbReference type="GO" id="GO:0016020">
    <property type="term" value="C:membrane"/>
    <property type="evidence" value="ECO:0007669"/>
    <property type="project" value="InterPro"/>
</dbReference>
<dbReference type="NCBIfam" id="TIGR03661">
    <property type="entry name" value="T1SS_VCA0849"/>
    <property type="match status" value="1"/>
</dbReference>
<feature type="region of interest" description="Disordered" evidence="4">
    <location>
        <begin position="1185"/>
        <end position="1204"/>
    </location>
</feature>
<dbReference type="RefSeq" id="WP_206559143.1">
    <property type="nucleotide sequence ID" value="NZ_JAFKCZ010000003.1"/>
</dbReference>
<reference evidence="6" key="1">
    <citation type="submission" date="2021-02" db="EMBL/GenBank/DDBJ databases">
        <title>PHA producing bacteria isolated from coastal sediment in Guangdong, Shenzhen.</title>
        <authorList>
            <person name="Zheng W."/>
            <person name="Yu S."/>
            <person name="Huang Y."/>
        </authorList>
    </citation>
    <scope>NUCLEOTIDE SEQUENCE</scope>
    <source>
        <strain evidence="6">TN14-10</strain>
    </source>
</reference>
<gene>
    <name evidence="6" type="ORF">JYP50_03755</name>
</gene>
<name>A0A939IKQ5_9GAMM</name>
<dbReference type="NCBIfam" id="NF012211">
    <property type="entry name" value="tand_rpt_95"/>
    <property type="match status" value="4"/>
</dbReference>
<dbReference type="GO" id="GO:0007154">
    <property type="term" value="P:cell communication"/>
    <property type="evidence" value="ECO:0007669"/>
    <property type="project" value="InterPro"/>
</dbReference>
<dbReference type="InterPro" id="IPR047777">
    <property type="entry name" value="LapA-like_RM"/>
</dbReference>
<evidence type="ECO:0000313" key="7">
    <source>
        <dbReference type="Proteomes" id="UP000664303"/>
    </source>
</evidence>
<evidence type="ECO:0000313" key="6">
    <source>
        <dbReference type="EMBL" id="MBN7795690.1"/>
    </source>
</evidence>
<organism evidence="6 7">
    <name type="scientific">Parahaliea mediterranea</name>
    <dbReference type="NCBI Taxonomy" id="651086"/>
    <lineage>
        <taxon>Bacteria</taxon>
        <taxon>Pseudomonadati</taxon>
        <taxon>Pseudomonadota</taxon>
        <taxon>Gammaproteobacteria</taxon>
        <taxon>Cellvibrionales</taxon>
        <taxon>Halieaceae</taxon>
        <taxon>Parahaliea</taxon>
    </lineage>
</organism>
<dbReference type="InterPro" id="IPR003644">
    <property type="entry name" value="Calx_beta"/>
</dbReference>
<dbReference type="SMART" id="SM00237">
    <property type="entry name" value="Calx_beta"/>
    <property type="match status" value="2"/>
</dbReference>
<proteinExistence type="predicted"/>